<dbReference type="InterPro" id="IPR002048">
    <property type="entry name" value="EF_hand_dom"/>
</dbReference>
<dbReference type="SMART" id="SM01122">
    <property type="entry name" value="DBC1"/>
    <property type="match status" value="1"/>
</dbReference>
<dbReference type="OrthoDB" id="21006at2759"/>
<dbReference type="GO" id="GO:0006355">
    <property type="term" value="P:regulation of DNA-templated transcription"/>
    <property type="evidence" value="ECO:0007669"/>
    <property type="project" value="InterPro"/>
</dbReference>
<dbReference type="FunFam" id="1.10.238.10:FF:000157">
    <property type="entry name" value="ATP/GTP-binding protein family"/>
    <property type="match status" value="1"/>
</dbReference>
<feature type="region of interest" description="Disordered" evidence="2">
    <location>
        <begin position="1151"/>
        <end position="1303"/>
    </location>
</feature>
<gene>
    <name evidence="4" type="ORF">FNV43_RR26221</name>
</gene>
<dbReference type="Pfam" id="PF19256">
    <property type="entry name" value="LAIKA"/>
    <property type="match status" value="1"/>
</dbReference>
<feature type="compositionally biased region" description="Polar residues" evidence="2">
    <location>
        <begin position="1245"/>
        <end position="1254"/>
    </location>
</feature>
<evidence type="ECO:0000313" key="5">
    <source>
        <dbReference type="Proteomes" id="UP000796880"/>
    </source>
</evidence>
<dbReference type="PANTHER" id="PTHR14304:SF11">
    <property type="entry name" value="SAP DOMAIN-CONTAINING PROTEIN"/>
    <property type="match status" value="1"/>
</dbReference>
<feature type="compositionally biased region" description="Basic and acidic residues" evidence="2">
    <location>
        <begin position="1255"/>
        <end position="1272"/>
    </location>
</feature>
<dbReference type="SUPFAM" id="SSF47473">
    <property type="entry name" value="EF-hand"/>
    <property type="match status" value="1"/>
</dbReference>
<dbReference type="InterPro" id="IPR011992">
    <property type="entry name" value="EF-hand-dom_pair"/>
</dbReference>
<feature type="region of interest" description="Disordered" evidence="2">
    <location>
        <begin position="337"/>
        <end position="376"/>
    </location>
</feature>
<evidence type="ECO:0000313" key="4">
    <source>
        <dbReference type="EMBL" id="KAF3431490.1"/>
    </source>
</evidence>
<accession>A0A8K0DPE8</accession>
<feature type="compositionally biased region" description="Basic and acidic residues" evidence="2">
    <location>
        <begin position="996"/>
        <end position="1006"/>
    </location>
</feature>
<dbReference type="EMBL" id="VOIH02000012">
    <property type="protein sequence ID" value="KAF3431490.1"/>
    <property type="molecule type" value="Genomic_DNA"/>
</dbReference>
<dbReference type="PANTHER" id="PTHR14304">
    <property type="entry name" value="CELL DIVISION CYCLE AND APOPTOSIS REGULATOR PROTEIN"/>
    <property type="match status" value="1"/>
</dbReference>
<dbReference type="InterPro" id="IPR045353">
    <property type="entry name" value="LAIKA"/>
</dbReference>
<feature type="compositionally biased region" description="Basic and acidic residues" evidence="2">
    <location>
        <begin position="907"/>
        <end position="923"/>
    </location>
</feature>
<dbReference type="Pfam" id="PF14443">
    <property type="entry name" value="DBC1"/>
    <property type="match status" value="1"/>
</dbReference>
<feature type="region of interest" description="Disordered" evidence="2">
    <location>
        <begin position="979"/>
        <end position="1084"/>
    </location>
</feature>
<feature type="compositionally biased region" description="Basic and acidic residues" evidence="2">
    <location>
        <begin position="1013"/>
        <end position="1076"/>
    </location>
</feature>
<reference evidence="4" key="1">
    <citation type="submission" date="2020-03" db="EMBL/GenBank/DDBJ databases">
        <title>A high-quality chromosome-level genome assembly of a woody plant with both climbing and erect habits, Rhamnella rubrinervis.</title>
        <authorList>
            <person name="Lu Z."/>
            <person name="Yang Y."/>
            <person name="Zhu X."/>
            <person name="Sun Y."/>
        </authorList>
    </citation>
    <scope>NUCLEOTIDE SEQUENCE</scope>
    <source>
        <strain evidence="4">BYM</strain>
        <tissue evidence="4">Leaf</tissue>
    </source>
</reference>
<feature type="region of interest" description="Disordered" evidence="2">
    <location>
        <begin position="762"/>
        <end position="806"/>
    </location>
</feature>
<feature type="compositionally biased region" description="Acidic residues" evidence="2">
    <location>
        <begin position="1224"/>
        <end position="1244"/>
    </location>
</feature>
<feature type="compositionally biased region" description="Basic and acidic residues" evidence="2">
    <location>
        <begin position="1203"/>
        <end position="1223"/>
    </location>
</feature>
<feature type="compositionally biased region" description="Polar residues" evidence="2">
    <location>
        <begin position="1184"/>
        <end position="1197"/>
    </location>
</feature>
<keyword evidence="5" id="KW-1185">Reference proteome</keyword>
<dbReference type="InterPro" id="IPR025954">
    <property type="entry name" value="DBC1/CARP1_inactive_NUDIX"/>
</dbReference>
<organism evidence="4 5">
    <name type="scientific">Rhamnella rubrinervis</name>
    <dbReference type="NCBI Taxonomy" id="2594499"/>
    <lineage>
        <taxon>Eukaryota</taxon>
        <taxon>Viridiplantae</taxon>
        <taxon>Streptophyta</taxon>
        <taxon>Embryophyta</taxon>
        <taxon>Tracheophyta</taxon>
        <taxon>Spermatophyta</taxon>
        <taxon>Magnoliopsida</taxon>
        <taxon>eudicotyledons</taxon>
        <taxon>Gunneridae</taxon>
        <taxon>Pentapetalae</taxon>
        <taxon>rosids</taxon>
        <taxon>fabids</taxon>
        <taxon>Rosales</taxon>
        <taxon>Rhamnaceae</taxon>
        <taxon>rhamnoid group</taxon>
        <taxon>Rhamneae</taxon>
        <taxon>Rhamnella</taxon>
    </lineage>
</organism>
<dbReference type="GO" id="GO:0005634">
    <property type="term" value="C:nucleus"/>
    <property type="evidence" value="ECO:0007669"/>
    <property type="project" value="TreeGrafter"/>
</dbReference>
<dbReference type="PROSITE" id="PS50222">
    <property type="entry name" value="EF_HAND_2"/>
    <property type="match status" value="1"/>
</dbReference>
<protein>
    <recommendedName>
        <fullName evidence="3">EF-hand domain-containing protein</fullName>
    </recommendedName>
</protein>
<dbReference type="GO" id="GO:0005509">
    <property type="term" value="F:calcium ion binding"/>
    <property type="evidence" value="ECO:0007669"/>
    <property type="project" value="InterPro"/>
</dbReference>
<feature type="domain" description="EF-hand" evidence="3">
    <location>
        <begin position="1317"/>
        <end position="1352"/>
    </location>
</feature>
<proteinExistence type="predicted"/>
<feature type="region of interest" description="Disordered" evidence="2">
    <location>
        <begin position="408"/>
        <end position="437"/>
    </location>
</feature>
<sequence length="1388" mass="156523">MAQTRSIKPAKPVLSHTFRVNDIITEGLWELRTLRNSSGYRVLLCGRVVYMNKMYSSRGSNAYGQQSYAAQSSYSQTLGTAYSGSSVGGADGGSQLSLASRHSSMLGASQEADTGGGYRTHPSVPAHYGGQYSSVYGSAALSGVTQVPSVSAKVGSSALEGRASYASAITDSPKFSTADYVSSSSHVYGQKGDQSFVEKVPDYPMIDRRQYGERQSSYIGRDLQTDTTGRYADSVGFVSQHQSEIYDRIDQAVMLRQEQLLKSQSLQSASLDGSARRADYLAARGAASRHNNQDLISFGGRMDADPRSLSMVGASSYNGQHTPSILGAAPRRNVDELMYPQSSSNPGYGVSLPPGRDYATGKGLHGPSLDSDYPSSVLLRGGHSRIDERKDDRASYLREFELREEERRRERLRERERDREREKERERERERERDREREREKECERQRILDRREKERERERKRAFEIRRERTPLRVSKDRLGSSLLKEGRPLRRDSPHHEVLHRRHSPVKEKRREYICKVYSSSLVDAERDYLSIDKRYPRLFISPEFSKVVVNWPKENLKLSFHTPVSFEHDFVEEGATEPKNLSTDLLAEEPAKSVNGNIVWNAKIILMSGISRNALEELSSEKISDDRIPHINNILRFAVLKRDHSFMAIGGPWHSADGGDPSVDDTSLIHTVQRYAKDVVQLDLQNCQQWNRFLEIHYDRVGEDGLFSHKEVTVLFVPDLSECLPSLDAWREQWLAHKKAVAERDLQLSLRKERLREKEVPKDKEIVSSRDVKRGDAAEGKDEANDKKPLKKDASETGEEVRNVVKKEQVATAGAQTSSAVKSGKKKIIKKIVKQKVVGKPSGDNKNNQQQDKKGNGEKDANLKTAGQQDESLSNSPGVKTFVRKKVANKVGKSNEKEDNETQMEVKVEKETDCSEKKNSEPSGGAVMLDTSAKTVIKKKIIKRVPKRKVAGGEATNGVSNVKKYVGSIETNVVQVGGGTENTENQTADAENLVEKKDIKGTGERSGSGTREEIKAEKQKVPENDSHDDKLGKLKDIAKSKDEKENKGDGKDESRSKPNKELKEKRKPEEPPRHPGLILQTRWSKDSKLRSTSLSLDSLLDYSDKDIEESTFELSLFSETLNEMLQYQMGCRLLTFLQKLRLKFVRKRSQRKRQREEKNEAANDKVSSMKRIKTEELPVKTQPTQSSETLTTAQPYDGKNIVEEHNTVDHVDEVKIQHENADEEEDPEEDPEEYEEMEEDVSPQQNPSSENNEGKIDINAEPGNEKDEPVESLQGQPNMKASETKATSDSNTSEKREAKVDVDKKEIPAAKEAVVDKELLQAFRFFDRNLVGYIRVEDMRLIINNLGKFLSYRDVKELVLSALLESNTGRDDRILYNKLVRTSDI</sequence>
<dbReference type="Proteomes" id="UP000796880">
    <property type="component" value="Unassembled WGS sequence"/>
</dbReference>
<feature type="compositionally biased region" description="Low complexity" evidence="2">
    <location>
        <begin position="838"/>
        <end position="853"/>
    </location>
</feature>
<feature type="compositionally biased region" description="Basic and acidic residues" evidence="2">
    <location>
        <begin position="1157"/>
        <end position="1166"/>
    </location>
</feature>
<dbReference type="Gene3D" id="1.10.238.10">
    <property type="entry name" value="EF-hand"/>
    <property type="match status" value="1"/>
</dbReference>
<dbReference type="InterPro" id="IPR025224">
    <property type="entry name" value="CCAR1/CCAR2"/>
</dbReference>
<feature type="compositionally biased region" description="Polar residues" evidence="2">
    <location>
        <begin position="1276"/>
        <end position="1294"/>
    </location>
</feature>
<name>A0A8K0DPE8_9ROSA</name>
<comment type="caution">
    <text evidence="4">The sequence shown here is derived from an EMBL/GenBank/DDBJ whole genome shotgun (WGS) entry which is preliminary data.</text>
</comment>
<keyword evidence="1" id="KW-0175">Coiled coil</keyword>
<evidence type="ECO:0000256" key="1">
    <source>
        <dbReference type="ARBA" id="ARBA00023054"/>
    </source>
</evidence>
<feature type="region of interest" description="Disordered" evidence="2">
    <location>
        <begin position="835"/>
        <end position="934"/>
    </location>
</feature>
<feature type="compositionally biased region" description="Basic and acidic residues" evidence="2">
    <location>
        <begin position="854"/>
        <end position="865"/>
    </location>
</feature>
<feature type="compositionally biased region" description="Polar residues" evidence="2">
    <location>
        <begin position="868"/>
        <end position="881"/>
    </location>
</feature>
<evidence type="ECO:0000256" key="2">
    <source>
        <dbReference type="SAM" id="MobiDB-lite"/>
    </source>
</evidence>
<evidence type="ECO:0000259" key="3">
    <source>
        <dbReference type="PROSITE" id="PS50222"/>
    </source>
</evidence>